<evidence type="ECO:0000256" key="8">
    <source>
        <dbReference type="SAM" id="SignalP"/>
    </source>
</evidence>
<dbReference type="PROSITE" id="PS52016">
    <property type="entry name" value="TONB_DEPENDENT_REC_3"/>
    <property type="match status" value="1"/>
</dbReference>
<evidence type="ECO:0000256" key="5">
    <source>
        <dbReference type="ARBA" id="ARBA00023136"/>
    </source>
</evidence>
<dbReference type="NCBIfam" id="TIGR04057">
    <property type="entry name" value="SusC_RagA_signa"/>
    <property type="match status" value="1"/>
</dbReference>
<dbReference type="InterPro" id="IPR039426">
    <property type="entry name" value="TonB-dep_rcpt-like"/>
</dbReference>
<comment type="subcellular location">
    <subcellularLocation>
        <location evidence="1 7">Cell outer membrane</location>
        <topology evidence="1 7">Multi-pass membrane protein</topology>
    </subcellularLocation>
</comment>
<dbReference type="SUPFAM" id="SSF56935">
    <property type="entry name" value="Porins"/>
    <property type="match status" value="1"/>
</dbReference>
<dbReference type="Gene3D" id="2.40.170.20">
    <property type="entry name" value="TonB-dependent receptor, beta-barrel domain"/>
    <property type="match status" value="1"/>
</dbReference>
<dbReference type="AlphaFoldDB" id="A0A9X1VH87"/>
<proteinExistence type="inferred from homology"/>
<reference evidence="10" key="1">
    <citation type="submission" date="2022-03" db="EMBL/GenBank/DDBJ databases">
        <title>Bacterial whole genome sequence for Hymenobacter sp. DH14.</title>
        <authorList>
            <person name="Le V."/>
        </authorList>
    </citation>
    <scope>NUCLEOTIDE SEQUENCE</scope>
    <source>
        <strain evidence="10">DH14</strain>
    </source>
</reference>
<dbReference type="InterPro" id="IPR023996">
    <property type="entry name" value="TonB-dep_OMP_SusC/RagA"/>
</dbReference>
<evidence type="ECO:0000256" key="4">
    <source>
        <dbReference type="ARBA" id="ARBA00022692"/>
    </source>
</evidence>
<keyword evidence="2 7" id="KW-0813">Transport</keyword>
<name>A0A9X1VH87_9BACT</name>
<comment type="caution">
    <text evidence="10">The sequence shown here is derived from an EMBL/GenBank/DDBJ whole genome shotgun (WGS) entry which is preliminary data.</text>
</comment>
<dbReference type="EMBL" id="JALBGC010000004">
    <property type="protein sequence ID" value="MCI1189119.1"/>
    <property type="molecule type" value="Genomic_DNA"/>
</dbReference>
<dbReference type="InterPro" id="IPR008969">
    <property type="entry name" value="CarboxyPept-like_regulatory"/>
</dbReference>
<comment type="similarity">
    <text evidence="7">Belongs to the TonB-dependent receptor family.</text>
</comment>
<dbReference type="NCBIfam" id="TIGR04056">
    <property type="entry name" value="OMP_RagA_SusC"/>
    <property type="match status" value="1"/>
</dbReference>
<dbReference type="Proteomes" id="UP001139193">
    <property type="component" value="Unassembled WGS sequence"/>
</dbReference>
<dbReference type="InterPro" id="IPR037066">
    <property type="entry name" value="Plug_dom_sf"/>
</dbReference>
<evidence type="ECO:0000256" key="2">
    <source>
        <dbReference type="ARBA" id="ARBA00022448"/>
    </source>
</evidence>
<dbReference type="InterPro" id="IPR012910">
    <property type="entry name" value="Plug_dom"/>
</dbReference>
<dbReference type="Pfam" id="PF07715">
    <property type="entry name" value="Plug"/>
    <property type="match status" value="1"/>
</dbReference>
<organism evidence="10 11">
    <name type="scientific">Hymenobacter cyanobacteriorum</name>
    <dbReference type="NCBI Taxonomy" id="2926463"/>
    <lineage>
        <taxon>Bacteria</taxon>
        <taxon>Pseudomonadati</taxon>
        <taxon>Bacteroidota</taxon>
        <taxon>Cytophagia</taxon>
        <taxon>Cytophagales</taxon>
        <taxon>Hymenobacteraceae</taxon>
        <taxon>Hymenobacter</taxon>
    </lineage>
</organism>
<dbReference type="RefSeq" id="WP_241937339.1">
    <property type="nucleotide sequence ID" value="NZ_JALBGC010000004.1"/>
</dbReference>
<evidence type="ECO:0000259" key="9">
    <source>
        <dbReference type="Pfam" id="PF07715"/>
    </source>
</evidence>
<evidence type="ECO:0000313" key="11">
    <source>
        <dbReference type="Proteomes" id="UP001139193"/>
    </source>
</evidence>
<evidence type="ECO:0000256" key="1">
    <source>
        <dbReference type="ARBA" id="ARBA00004571"/>
    </source>
</evidence>
<dbReference type="InterPro" id="IPR036942">
    <property type="entry name" value="Beta-barrel_TonB_sf"/>
</dbReference>
<dbReference type="GO" id="GO:0009279">
    <property type="term" value="C:cell outer membrane"/>
    <property type="evidence" value="ECO:0007669"/>
    <property type="project" value="UniProtKB-SubCell"/>
</dbReference>
<evidence type="ECO:0000256" key="6">
    <source>
        <dbReference type="ARBA" id="ARBA00023237"/>
    </source>
</evidence>
<feature type="domain" description="TonB-dependent receptor plug" evidence="9">
    <location>
        <begin position="117"/>
        <end position="225"/>
    </location>
</feature>
<dbReference type="InterPro" id="IPR023997">
    <property type="entry name" value="TonB-dep_OMP_SusC/RagA_CS"/>
</dbReference>
<keyword evidence="4 7" id="KW-0812">Transmembrane</keyword>
<evidence type="ECO:0000313" key="10">
    <source>
        <dbReference type="EMBL" id="MCI1189119.1"/>
    </source>
</evidence>
<keyword evidence="10" id="KW-0675">Receptor</keyword>
<gene>
    <name evidence="10" type="ORF">MON38_16975</name>
</gene>
<keyword evidence="5 7" id="KW-0472">Membrane</keyword>
<dbReference type="SUPFAM" id="SSF49464">
    <property type="entry name" value="Carboxypeptidase regulatory domain-like"/>
    <property type="match status" value="1"/>
</dbReference>
<accession>A0A9X1VH87</accession>
<sequence length="1107" mass="119508">MKKHFLLLWLLLLGSIGLAAAQSRQVQGVVKSDTGEALPGVTVLVEGTTVGASTGVNGDYTLTLPATVNNPTLRFSFVGYATKAVTVGSQTTINVTLATDNKQLDDVVVIGYQTVERRDVTGSVSSVGAKQLKDIPVNSAAEALTGRLAGVQLTSSEGTPGNTSVQVRVRGGGSITQDNSPLYVVDGVQVENALGVIAPQDIQSVDVLKDASATAIYGARGANGVVIITTKSGREGRTAISYNGFAGFREISKKLSVMGPADYLDWEYERAQLTGSTAGLSGGTGTFKSVFGSNNFTSDTLARLRNSPNQDWQQQVFGRRAFQQTHNVSVSGGGKSTTYALSLTSNKEDGIQLGSSYDRKLINFRLDTKATDRLRLGVNVRFNDQTNMGAGTGAALGTSSIGQTVNTGSSVTSRLRNAVQYVPFNLPNSAGVDPTANFDPDFFTNSSLINPVLAINNEYRADKRRTFNMGGTVAFNITNSLIFRSTGGFDLTYGDLSTFNGLYSPTIRQAAGGYQNLPFVTVTNGVTTTLNNSNVLDYTFKKDKHVLNVLLGEEAYQQRTTQQFVQVNFLPADITAERALANINQAVLPVGTVAQPVLPQTAIPVDYTLLSGFGRINYSYDDKYLLTLTARQDNSSKFKSAYRAGIFPGASAAWRISRENFFEPYANTVSDLKLRLSYGQAGNNRVPDFLTDQLFQAGNVSYALNHVTTPATSTSVLANPKLKWEVTTTRNIGLDLGLFNNRVTFTADAYYNTTNDLLIPQPIPAFLGYTSQFRNIGSTSNRGLELQLSSTIIQTPDFTWSATANAAFNRGRIESLGDGLNEIPSIQSGWAGTALSGPDFVARVGAPVGQMFGYITDGYYTANDFETYNYATRTGVLKKDVPNNASITGSPVSIGSIKLKDVDGVRDANGALNITETDKTIIGNANPKVVGGLNQQFTYKGFDASVFLNFVLGNDIYNANKIEFTTSTANTSYANLLSEMTNRVRYIDERGALITDQATFERVNANASIWSPVRGNYFLHSYAVENGSFLRVNNITFGYSLPKSVISRVKASQLRFYVTLNNLYTFTKYSGYDPEVNTRRGTPLTPGVDYAAYPRSRAFLFGINLGL</sequence>
<dbReference type="Gene3D" id="2.170.130.10">
    <property type="entry name" value="TonB-dependent receptor, plug domain"/>
    <property type="match status" value="1"/>
</dbReference>
<dbReference type="Gene3D" id="2.60.40.1120">
    <property type="entry name" value="Carboxypeptidase-like, regulatory domain"/>
    <property type="match status" value="1"/>
</dbReference>
<protein>
    <submittedName>
        <fullName evidence="10">TonB-dependent receptor</fullName>
    </submittedName>
</protein>
<feature type="chain" id="PRO_5040720587" evidence="8">
    <location>
        <begin position="22"/>
        <end position="1107"/>
    </location>
</feature>
<feature type="signal peptide" evidence="8">
    <location>
        <begin position="1"/>
        <end position="21"/>
    </location>
</feature>
<keyword evidence="8" id="KW-0732">Signal</keyword>
<evidence type="ECO:0000256" key="3">
    <source>
        <dbReference type="ARBA" id="ARBA00022452"/>
    </source>
</evidence>
<dbReference type="FunFam" id="2.170.130.10:FF:000008">
    <property type="entry name" value="SusC/RagA family TonB-linked outer membrane protein"/>
    <property type="match status" value="1"/>
</dbReference>
<keyword evidence="11" id="KW-1185">Reference proteome</keyword>
<keyword evidence="3 7" id="KW-1134">Transmembrane beta strand</keyword>
<dbReference type="Pfam" id="PF13715">
    <property type="entry name" value="CarbopepD_reg_2"/>
    <property type="match status" value="1"/>
</dbReference>
<evidence type="ECO:0000256" key="7">
    <source>
        <dbReference type="PROSITE-ProRule" id="PRU01360"/>
    </source>
</evidence>
<keyword evidence="6 7" id="KW-0998">Cell outer membrane</keyword>